<dbReference type="InterPro" id="IPR027073">
    <property type="entry name" value="5_3_exoribonuclease"/>
</dbReference>
<dbReference type="GO" id="GO:0005634">
    <property type="term" value="C:nucleus"/>
    <property type="evidence" value="ECO:0007669"/>
    <property type="project" value="TreeGrafter"/>
</dbReference>
<dbReference type="InterPro" id="IPR047008">
    <property type="entry name" value="XRN1_SH3_sf"/>
</dbReference>
<name>A0A8K0L4I7_9PEZI</name>
<comment type="caution">
    <text evidence="12">The sequence shown here is derived from an EMBL/GenBank/DDBJ whole genome shotgun (WGS) entry which is preliminary data.</text>
</comment>
<feature type="compositionally biased region" description="Polar residues" evidence="6">
    <location>
        <begin position="1370"/>
        <end position="1383"/>
    </location>
</feature>
<dbReference type="GO" id="GO:0000184">
    <property type="term" value="P:nuclear-transcribed mRNA catabolic process, nonsense-mediated decay"/>
    <property type="evidence" value="ECO:0007669"/>
    <property type="project" value="UniProtKB-KW"/>
</dbReference>
<evidence type="ECO:0000259" key="10">
    <source>
        <dbReference type="Pfam" id="PF18332"/>
    </source>
</evidence>
<dbReference type="Pfam" id="PF03159">
    <property type="entry name" value="XRN_N"/>
    <property type="match status" value="1"/>
</dbReference>
<dbReference type="GO" id="GO:0003723">
    <property type="term" value="F:RNA binding"/>
    <property type="evidence" value="ECO:0007669"/>
    <property type="project" value="UniProtKB-KW"/>
</dbReference>
<dbReference type="Pfam" id="PF18129">
    <property type="entry name" value="SH3_12"/>
    <property type="match status" value="1"/>
</dbReference>
<organism evidence="12 13">
    <name type="scientific">Elsinoe batatas</name>
    <dbReference type="NCBI Taxonomy" id="2601811"/>
    <lineage>
        <taxon>Eukaryota</taxon>
        <taxon>Fungi</taxon>
        <taxon>Dikarya</taxon>
        <taxon>Ascomycota</taxon>
        <taxon>Pezizomycotina</taxon>
        <taxon>Dothideomycetes</taxon>
        <taxon>Dothideomycetidae</taxon>
        <taxon>Myriangiales</taxon>
        <taxon>Elsinoaceae</taxon>
        <taxon>Elsinoe</taxon>
    </lineage>
</organism>
<dbReference type="OrthoDB" id="372487at2759"/>
<evidence type="ECO:0000256" key="6">
    <source>
        <dbReference type="SAM" id="MobiDB-lite"/>
    </source>
</evidence>
<dbReference type="PANTHER" id="PTHR12341:SF7">
    <property type="entry name" value="5'-3' EXORIBONUCLEASE 1"/>
    <property type="match status" value="1"/>
</dbReference>
<dbReference type="Proteomes" id="UP000809789">
    <property type="component" value="Unassembled WGS sequence"/>
</dbReference>
<evidence type="ECO:0000259" key="8">
    <source>
        <dbReference type="Pfam" id="PF17846"/>
    </source>
</evidence>
<dbReference type="GO" id="GO:0016075">
    <property type="term" value="P:rRNA catabolic process"/>
    <property type="evidence" value="ECO:0007669"/>
    <property type="project" value="TreeGrafter"/>
</dbReference>
<keyword evidence="13" id="KW-1185">Reference proteome</keyword>
<dbReference type="InterPro" id="IPR041106">
    <property type="entry name" value="XRN1_D2_D3"/>
</dbReference>
<dbReference type="InterPro" id="IPR041385">
    <property type="entry name" value="SH3_12"/>
</dbReference>
<dbReference type="GO" id="GO:0004534">
    <property type="term" value="F:5'-3' RNA exonuclease activity"/>
    <property type="evidence" value="ECO:0007669"/>
    <property type="project" value="TreeGrafter"/>
</dbReference>
<comment type="subcellular location">
    <subcellularLocation>
        <location evidence="5">Cytoplasm</location>
    </subcellularLocation>
</comment>
<dbReference type="Pfam" id="PF17846">
    <property type="entry name" value="XRN_M"/>
    <property type="match status" value="1"/>
</dbReference>
<feature type="domain" description="5'-3' exoribonuclease 1 SH3-like" evidence="9">
    <location>
        <begin position="1159"/>
        <end position="1229"/>
    </location>
</feature>
<evidence type="ECO:0000256" key="4">
    <source>
        <dbReference type="ARBA" id="ARBA00038299"/>
    </source>
</evidence>
<keyword evidence="3 5" id="KW-0269">Exonuclease</keyword>
<feature type="domain" description="5'-3' exoribonuclease 1 D1" evidence="10">
    <location>
        <begin position="721"/>
        <end position="913"/>
    </location>
</feature>
<dbReference type="EMBL" id="JAESVG020000004">
    <property type="protein sequence ID" value="KAG8628329.1"/>
    <property type="molecule type" value="Genomic_DNA"/>
</dbReference>
<dbReference type="InterPro" id="IPR016494">
    <property type="entry name" value="5_3_exoribonuclease_1"/>
</dbReference>
<dbReference type="EC" id="3.1.13.-" evidence="5"/>
<dbReference type="InterPro" id="IPR014722">
    <property type="entry name" value="Rib_uL2_dom2"/>
</dbReference>
<dbReference type="PIRSF" id="PIRSF006743">
    <property type="entry name" value="Exonuclease_Xnr1"/>
    <property type="match status" value="1"/>
</dbReference>
<feature type="compositionally biased region" description="Gly residues" evidence="6">
    <location>
        <begin position="1334"/>
        <end position="1355"/>
    </location>
</feature>
<dbReference type="CDD" id="cd18673">
    <property type="entry name" value="PIN_XRN1-2-like"/>
    <property type="match status" value="1"/>
</dbReference>
<evidence type="ECO:0000259" key="11">
    <source>
        <dbReference type="Pfam" id="PF18334"/>
    </source>
</evidence>
<dbReference type="Gene3D" id="1.25.40.1050">
    <property type="match status" value="1"/>
</dbReference>
<feature type="compositionally biased region" description="Low complexity" evidence="6">
    <location>
        <begin position="1417"/>
        <end position="1429"/>
    </location>
</feature>
<dbReference type="InterPro" id="IPR047007">
    <property type="entry name" value="XRN1_D1_sf"/>
</dbReference>
<keyword evidence="1 5" id="KW-0540">Nuclease</keyword>
<keyword evidence="5" id="KW-0866">Nonsense-mediated mRNA decay</keyword>
<proteinExistence type="inferred from homology"/>
<evidence type="ECO:0000259" key="9">
    <source>
        <dbReference type="Pfam" id="PF18129"/>
    </source>
</evidence>
<gene>
    <name evidence="12" type="ORF">KVT40_004202</name>
</gene>
<comment type="function">
    <text evidence="5">Multifunctional protein that exhibits several independent functions at different levels of the cellular processes. 5'-3' exonuclease component of the nonsense-mediated mRNA decay (NMD) which is a highly conserved mRNA degradation pathway, an RNA surveillance system whose role is to identify and rid cells of mRNA with premature termination codons and thus prevents accumulation of potentially harmful truncated proteins.</text>
</comment>
<dbReference type="Gene3D" id="2.30.30.30">
    <property type="match status" value="1"/>
</dbReference>
<evidence type="ECO:0000259" key="7">
    <source>
        <dbReference type="Pfam" id="PF03159"/>
    </source>
</evidence>
<keyword evidence="2 5" id="KW-0378">Hydrolase</keyword>
<dbReference type="Pfam" id="PF18334">
    <property type="entry name" value="XRN1_D2_D3"/>
    <property type="match status" value="1"/>
</dbReference>
<evidence type="ECO:0000256" key="1">
    <source>
        <dbReference type="ARBA" id="ARBA00022722"/>
    </source>
</evidence>
<feature type="compositionally biased region" description="Gly residues" evidence="6">
    <location>
        <begin position="1311"/>
        <end position="1321"/>
    </location>
</feature>
<feature type="domain" description="Xrn1 helical" evidence="8">
    <location>
        <begin position="275"/>
        <end position="672"/>
    </location>
</feature>
<dbReference type="InterPro" id="IPR041412">
    <property type="entry name" value="Xrn1_helical"/>
</dbReference>
<keyword evidence="5" id="KW-0963">Cytoplasm</keyword>
<feature type="domain" description="Exoribonuclease Xrn1 D2/D3" evidence="11">
    <location>
        <begin position="917"/>
        <end position="1141"/>
    </location>
</feature>
<sequence length="1429" mass="160333">MGVPKFFRWMSERYPAISQLIAENRIPEFDCLYLDMNGIIHNCTHNDSDSVTKRMTEDQMFIAIFNYIEHLFGKIKPKQLFFMAIDGVAPRAKMNQQRARRFRTARDAEEARDKAIAAGTEMPKEDAFDSNCITPGTEFMARLTQQLKYFVNKKVSEDYDWQNVEVVLSGHEVPGEGEHKIMEYIRKAKSQPGYDPNMRHCLYGLDADLIMLGLLSHDPHFCLLREEVTFGRQAKGKSKELEHQNFYLMHLCIVREYLELEFQELKEPGVLSVPFDMERVIDDFILMAFFVGNDFLPNLPHLHINEGALALMFAVYKNVLPKAKGYINEGGVINLERLGLLLDELSHVEYRHFEADNADASWMKDKTMKREDVLDRQKNKGQVVMSTAQKKIFDQVKKYVNSRPAEGQASPLDLSSDLPARDRKFVEDLAGDLHLQWKSVADDSGNRHMQLAFPARVEQDDGDDDDDEEAQIALLRVMKKYDKAQIVDVTPEEAQAKMQQKYDDRFQKWKDQYYKEKYEWGLHNEEEMRKLTENYVQGLQWVLFYYYRGVASWPWYYGYHYSPMISDVKKGLKADMNFKLGQPFRPYQQLMGVLPDRSKKIVPEVYHELMTNKDSPIIDFYPRDFALDMNGKKQDWEAVVQIPFIDEKRLLSAMGPKDALLTPDQKARNDFGVTLKFAYQKDLDYVYPSSLPGIFPDLPHCKCVENIFEMPTMEGLHVYVGLVDGVKLGKHALAGFPSLHTLEHSGQLGFHGVSVFSQESRNESMVVTIMDADSNSSIELAKQKLGKAVHVGYPFLQEGKVVKVSDELFDYVLQDPSKGLEASNVVQIPHQGMQIADWKKKADRLEKMYSKRLGIISSDVESMIHVDMLVGLRKTDDGATIKEYAQVPGQETDYITQMVVDEVMSPDERFLEKAALPFEEEFPLNTQAFFLGDFNYGRPLVVTGHAANKAEIWISTLKGKEPEFGRDIARQQEKFTPYTPGFAVAKMLNLHPLALSKITSSFRVQSSGLQLNLGLNLKFEAKKQKVLGYSRKGERGWEYSQKAIALIAEYMTTFPDFIATVLRHPEGDGFQDTDFYPDPQVAKAKMKEIGEWLKQKQAKNLERVPLDAEQMDGDTVMALEKAADQNNANGIAVDGKRVAGVPRNALLKPTDAEQRLGNQKFSLGDRVVYVQDSGRVPIALRGTVVGVTRTPRTVLLDVVFDNTFMSGTSLGERCSPFRGSTVPVTSVLNLTDRQVIANSKAAQNRQPSAQFTPLQVQQNGYSAARGNYGAPVAAGGLGQLREATAPGPLRGSFRGALGGQPNGNHVNGNGVARGRGRGGLGFQQTIPIHNGPPQHGGRGGANGFAPRGGRGGNRGGYNVVDNSDPMEGVKTSNPNFRPQNYSSVPPPQNLNMDRGRGRGRGGPDRGGRGRGRGRGGASAAVPTAPAAAQ</sequence>
<dbReference type="PANTHER" id="PTHR12341">
    <property type="entry name" value="5'-&gt;3' EXORIBONUCLEASE"/>
    <property type="match status" value="1"/>
</dbReference>
<keyword evidence="5" id="KW-0694">RNA-binding</keyword>
<dbReference type="Gene3D" id="3.40.50.12390">
    <property type="match status" value="2"/>
</dbReference>
<dbReference type="Gene3D" id="2.30.30.750">
    <property type="match status" value="1"/>
</dbReference>
<evidence type="ECO:0000256" key="3">
    <source>
        <dbReference type="ARBA" id="ARBA00022839"/>
    </source>
</evidence>
<dbReference type="InterPro" id="IPR040992">
    <property type="entry name" value="XRN1_D1"/>
</dbReference>
<reference evidence="12" key="1">
    <citation type="submission" date="2021-07" db="EMBL/GenBank/DDBJ databases">
        <title>Elsinoe batatas strain:CRI-CJ2 Genome sequencing and assembly.</title>
        <authorList>
            <person name="Huang L."/>
        </authorList>
    </citation>
    <scope>NUCLEOTIDE SEQUENCE</scope>
    <source>
        <strain evidence="12">CRI-CJ2</strain>
    </source>
</reference>
<dbReference type="GO" id="GO:0005737">
    <property type="term" value="C:cytoplasm"/>
    <property type="evidence" value="ECO:0007669"/>
    <property type="project" value="UniProtKB-SubCell"/>
</dbReference>
<evidence type="ECO:0000256" key="5">
    <source>
        <dbReference type="PIRNR" id="PIRNR006743"/>
    </source>
</evidence>
<feature type="domain" description="Xrn1 N-terminal" evidence="7">
    <location>
        <begin position="1"/>
        <end position="227"/>
    </location>
</feature>
<evidence type="ECO:0000256" key="2">
    <source>
        <dbReference type="ARBA" id="ARBA00022801"/>
    </source>
</evidence>
<accession>A0A8K0L4I7</accession>
<feature type="region of interest" description="Disordered" evidence="6">
    <location>
        <begin position="1294"/>
        <end position="1429"/>
    </location>
</feature>
<evidence type="ECO:0000313" key="13">
    <source>
        <dbReference type="Proteomes" id="UP000809789"/>
    </source>
</evidence>
<evidence type="ECO:0000313" key="12">
    <source>
        <dbReference type="EMBL" id="KAG8628329.1"/>
    </source>
</evidence>
<protein>
    <recommendedName>
        <fullName evidence="5">5'-3' exoribonuclease 1</fullName>
        <ecNumber evidence="5">3.1.13.-</ecNumber>
    </recommendedName>
</protein>
<dbReference type="Pfam" id="PF18332">
    <property type="entry name" value="XRN1_D1"/>
    <property type="match status" value="1"/>
</dbReference>
<feature type="compositionally biased region" description="Basic and acidic residues" evidence="6">
    <location>
        <begin position="1393"/>
        <end position="1407"/>
    </location>
</feature>
<dbReference type="InterPro" id="IPR004859">
    <property type="entry name" value="Xrn1_N"/>
</dbReference>
<dbReference type="FunFam" id="3.40.50.12390:FF:000002">
    <property type="entry name" value="5'-3' exoribonuclease 1"/>
    <property type="match status" value="1"/>
</dbReference>
<dbReference type="Gene3D" id="2.170.260.40">
    <property type="match status" value="1"/>
</dbReference>
<comment type="similarity">
    <text evidence="4 5">Belongs to the 5'-3' exonuclease family.</text>
</comment>